<sequence length="139" mass="15263">MVVSYETTIVCLPRPVDAYLVVIARVIAHPTVACYNQPSRYKKRQTPRKHPVCSVCPRWRPAGTASQARAALSSKANVLHRGLCAERAHKGLATPLSPDANTSAPRHRRQKRPGQQPPPRQPPAPAAQAPGTKRSMEKH</sequence>
<evidence type="ECO:0000256" key="1">
    <source>
        <dbReference type="SAM" id="MobiDB-lite"/>
    </source>
</evidence>
<evidence type="ECO:0000313" key="2">
    <source>
        <dbReference type="EMBL" id="GFH09478.1"/>
    </source>
</evidence>
<gene>
    <name evidence="2" type="ORF">HaLaN_04628</name>
</gene>
<protein>
    <submittedName>
        <fullName evidence="2">Uncharacterized protein</fullName>
    </submittedName>
</protein>
<reference evidence="2 3" key="1">
    <citation type="submission" date="2020-02" db="EMBL/GenBank/DDBJ databases">
        <title>Draft genome sequence of Haematococcus lacustris strain NIES-144.</title>
        <authorList>
            <person name="Morimoto D."/>
            <person name="Nakagawa S."/>
            <person name="Yoshida T."/>
            <person name="Sawayama S."/>
        </authorList>
    </citation>
    <scope>NUCLEOTIDE SEQUENCE [LARGE SCALE GENOMIC DNA]</scope>
    <source>
        <strain evidence="2 3">NIES-144</strain>
    </source>
</reference>
<feature type="compositionally biased region" description="Pro residues" evidence="1">
    <location>
        <begin position="115"/>
        <end position="125"/>
    </location>
</feature>
<evidence type="ECO:0000313" key="3">
    <source>
        <dbReference type="Proteomes" id="UP000485058"/>
    </source>
</evidence>
<feature type="region of interest" description="Disordered" evidence="1">
    <location>
        <begin position="88"/>
        <end position="139"/>
    </location>
</feature>
<comment type="caution">
    <text evidence="2">The sequence shown here is derived from an EMBL/GenBank/DDBJ whole genome shotgun (WGS) entry which is preliminary data.</text>
</comment>
<proteinExistence type="predicted"/>
<name>A0A699YNX9_HAELA</name>
<keyword evidence="3" id="KW-1185">Reference proteome</keyword>
<dbReference type="Proteomes" id="UP000485058">
    <property type="component" value="Unassembled WGS sequence"/>
</dbReference>
<organism evidence="2 3">
    <name type="scientific">Haematococcus lacustris</name>
    <name type="common">Green alga</name>
    <name type="synonym">Haematococcus pluvialis</name>
    <dbReference type="NCBI Taxonomy" id="44745"/>
    <lineage>
        <taxon>Eukaryota</taxon>
        <taxon>Viridiplantae</taxon>
        <taxon>Chlorophyta</taxon>
        <taxon>core chlorophytes</taxon>
        <taxon>Chlorophyceae</taxon>
        <taxon>CS clade</taxon>
        <taxon>Chlamydomonadales</taxon>
        <taxon>Haematococcaceae</taxon>
        <taxon>Haematococcus</taxon>
    </lineage>
</organism>
<dbReference type="EMBL" id="BLLF01000237">
    <property type="protein sequence ID" value="GFH09478.1"/>
    <property type="molecule type" value="Genomic_DNA"/>
</dbReference>
<dbReference type="AlphaFoldDB" id="A0A699YNX9"/>
<accession>A0A699YNX9</accession>